<organism evidence="1 2">
    <name type="scientific">Heyndrickxia coagulans</name>
    <name type="common">Weizmannia coagulans</name>
    <dbReference type="NCBI Taxonomy" id="1398"/>
    <lineage>
        <taxon>Bacteria</taxon>
        <taxon>Bacillati</taxon>
        <taxon>Bacillota</taxon>
        <taxon>Bacilli</taxon>
        <taxon>Bacillales</taxon>
        <taxon>Bacillaceae</taxon>
        <taxon>Heyndrickxia</taxon>
    </lineage>
</organism>
<dbReference type="PATRIC" id="fig|1398.22.peg.1371"/>
<dbReference type="AlphaFoldDB" id="A0A133KU50"/>
<comment type="caution">
    <text evidence="1">The sequence shown here is derived from an EMBL/GenBank/DDBJ whole genome shotgun (WGS) entry which is preliminary data.</text>
</comment>
<gene>
    <name evidence="1" type="ORF">HMPREF3213_01357</name>
</gene>
<accession>A0A133KU50</accession>
<dbReference type="Proteomes" id="UP000070376">
    <property type="component" value="Unassembled WGS sequence"/>
</dbReference>
<reference evidence="2" key="1">
    <citation type="submission" date="2016-01" db="EMBL/GenBank/DDBJ databases">
        <authorList>
            <person name="Mitreva M."/>
            <person name="Pepin K.H."/>
            <person name="Mihindukulasuriya K.A."/>
            <person name="Fulton R."/>
            <person name="Fronick C."/>
            <person name="O'Laughlin M."/>
            <person name="Miner T."/>
            <person name="Herter B."/>
            <person name="Rosa B.A."/>
            <person name="Cordes M."/>
            <person name="Tomlinson C."/>
            <person name="Wollam A."/>
            <person name="Palsikar V.B."/>
            <person name="Mardis E.R."/>
            <person name="Wilson R.K."/>
        </authorList>
    </citation>
    <scope>NUCLEOTIDE SEQUENCE [LARGE SCALE GENOMIC DNA]</scope>
    <source>
        <strain evidence="2">GED7749B</strain>
    </source>
</reference>
<proteinExistence type="predicted"/>
<protein>
    <submittedName>
        <fullName evidence="1">Uncharacterized protein</fullName>
    </submittedName>
</protein>
<evidence type="ECO:0000313" key="2">
    <source>
        <dbReference type="Proteomes" id="UP000070376"/>
    </source>
</evidence>
<evidence type="ECO:0000313" key="1">
    <source>
        <dbReference type="EMBL" id="KWZ83164.1"/>
    </source>
</evidence>
<name>A0A133KU50_HEYCO</name>
<dbReference type="EMBL" id="LRPN01000043">
    <property type="protein sequence ID" value="KWZ83164.1"/>
    <property type="molecule type" value="Genomic_DNA"/>
</dbReference>
<sequence>MFSTLFLLQKKVGRHHLDKRLYKTFPDTYAIGCTGGDFMANQKNNNQQNKNNIAEDVKNTAGAAFHAVHKGLETTEDVAMNAVDATSNAVNNVTNGSQNNKK</sequence>